<dbReference type="GO" id="GO:0160148">
    <property type="term" value="F:tRNA pseudouridine(55) synthase activity"/>
    <property type="evidence" value="ECO:0007669"/>
    <property type="project" value="UniProtKB-EC"/>
</dbReference>
<dbReference type="PaxDb" id="35128-Thaps23513"/>
<evidence type="ECO:0000256" key="5">
    <source>
        <dbReference type="SAM" id="MobiDB-lite"/>
    </source>
</evidence>
<protein>
    <recommendedName>
        <fullName evidence="2">tRNA pseudouridine(55) synthase</fullName>
        <ecNumber evidence="2">5.4.99.25</ecNumber>
    </recommendedName>
</protein>
<dbReference type="EC" id="5.4.99.25" evidence="2"/>
<dbReference type="Gene3D" id="3.30.70.3190">
    <property type="match status" value="1"/>
</dbReference>
<dbReference type="HOGENOM" id="CLU_263719_0_0_1"/>
<organism evidence="7 8">
    <name type="scientific">Thalassiosira pseudonana</name>
    <name type="common">Marine diatom</name>
    <name type="synonym">Cyclotella nana</name>
    <dbReference type="NCBI Taxonomy" id="35128"/>
    <lineage>
        <taxon>Eukaryota</taxon>
        <taxon>Sar</taxon>
        <taxon>Stramenopiles</taxon>
        <taxon>Ochrophyta</taxon>
        <taxon>Bacillariophyta</taxon>
        <taxon>Coscinodiscophyceae</taxon>
        <taxon>Thalassiosirophycidae</taxon>
        <taxon>Thalassiosirales</taxon>
        <taxon>Thalassiosiraceae</taxon>
        <taxon>Thalassiosira</taxon>
    </lineage>
</organism>
<keyword evidence="3" id="KW-0819">tRNA processing</keyword>
<keyword evidence="4" id="KW-0413">Isomerase</keyword>
<dbReference type="PANTHER" id="PTHR21568:SF0">
    <property type="entry name" value="TRNA PSEUDOURIDINE SYNTHASE PUS10"/>
    <property type="match status" value="1"/>
</dbReference>
<dbReference type="STRING" id="35128.B5YNA4"/>
<sequence>MSSTSHRYVPQGAVSLSSDAPGWSVDASSFPRDNDSSGNTQHTVDGSDVSASTSGPGEKGPICWKCKGMGRLALRAQDILQSDISGNKVGKKKQKRLARKRAAEDIGTTETSRLATSSATDAVQNDNKRTCPVCNGRGNLPIRSKFLQTLKKSTGDTPYGGTITSRRRRPSGWNEFGYVPGAVQAAERVGLASAVNLSASNTLRQSLSFLSRANGTDDDYDSKRTDVSVQLPPSTESPPSWLPTNPGEQLCNLVGRWRILQRVGSHRWTTDDLVTAYVAASTFVRHFLTENTPSTIRYLDLGTGNASVLQMTSWYLLSTLSSESSSLEAVGVEARSEAVGLARRSLSFNLGSVEYEGKTYTGRVDAKPSNNAATSMTKSVDSMHHNVQVIRGDFRDLTTLSQSTTSTSEASCEWNMEYVSSKQYDLITGTPPYFRVDFSAISTTEKGQNNQVITAVINQGAMPTSIQSAPARCEFRGGVEAYCQAASAMLKPNGMFVVCENWLNDNRVYIGAKEAGLVIDRVWPVMGKTGRKEPLFAVYVMKKQSSQNDSTGEVRTEVNPPLVVRGANGKWTEEYERVMEAMSIPVPIKQIPQNWQKGTKMLPIADFLLNKCGVCPSCIVSIVTEAGCEYLDSHNGITHQEGCTVCFGMSSPAFQNDCIIPKMKESLLPYCQRPSSEGTTENVRLLDPNNGNFLTRESPTVSLPYLMAVRAHCAIAAAKWYILQQGGNDNTLTSAASLRTAEDVYTDIKERVKSELRDTLNKLSTPNGDLDHCDKIELPAQLHKEEAGYLGIHIIVLPPFIESGDSSSADIKSLVSTMVPTTLLHQLDTNKHQIQQTHNRILNPRKRFRGNDPTQKQGGDPRQNLELRVRRMGEDATNSSENKQLGDWNTILSWLDTDTVKQWLANETSGKYLELATWLQKARSMNKQTCSVFTTVWRRPFHIHGMYTKSRRDVSQTPFYVPGLPKSTSDKSKMIRKGTSSVEEEICSPLSLSCGGISHRNNATQNEAKGNDVMFGLCKFHASGREDMDVRMLLPPPSIASYSAKSNIVITGRPFVCEVFDAHRLPTQSDLDRAVHAINGTVDEGTEDGIYTKSEVESNEKGWPETAVDRNRSYGENPVSVSPLKYVPSSAFSGLQSETENKMKYYACVVHSSIPITSDDELVEKLGCLRWNHEDDVDEKSGCDYNCNYPLEIHQSTPLRVLHRRSSDVRVRHVISLSACRIDDHWFRLRLSTSAGTYVKEFVHGDCGRSYPSVASMIGGRVDITELDCEGIAM</sequence>
<dbReference type="GeneID" id="7450653"/>
<accession>B5YNA4</accession>
<evidence type="ECO:0000313" key="8">
    <source>
        <dbReference type="Proteomes" id="UP000001449"/>
    </source>
</evidence>
<evidence type="ECO:0000256" key="4">
    <source>
        <dbReference type="ARBA" id="ARBA00023235"/>
    </source>
</evidence>
<feature type="compositionally biased region" description="Polar residues" evidence="5">
    <location>
        <begin position="36"/>
        <end position="55"/>
    </location>
</feature>
<dbReference type="SUPFAM" id="SSF55120">
    <property type="entry name" value="Pseudouridine synthase"/>
    <property type="match status" value="1"/>
</dbReference>
<feature type="region of interest" description="Disordered" evidence="5">
    <location>
        <begin position="843"/>
        <end position="866"/>
    </location>
</feature>
<dbReference type="RefSeq" id="XP_002296235.1">
    <property type="nucleotide sequence ID" value="XM_002296199.1"/>
</dbReference>
<evidence type="ECO:0000256" key="3">
    <source>
        <dbReference type="ARBA" id="ARBA00022694"/>
    </source>
</evidence>
<dbReference type="Gene3D" id="3.40.50.150">
    <property type="entry name" value="Vaccinia Virus protein VP39"/>
    <property type="match status" value="1"/>
</dbReference>
<comment type="similarity">
    <text evidence="1">Belongs to the pseudouridine synthase Pus10 family.</text>
</comment>
<dbReference type="FunFam" id="3.30.70.3190:FF:000001">
    <property type="entry name" value="tRNA pseudouridine synthase Pus10"/>
    <property type="match status" value="1"/>
</dbReference>
<dbReference type="GO" id="GO:0009982">
    <property type="term" value="F:pseudouridine synthase activity"/>
    <property type="evidence" value="ECO:0000318"/>
    <property type="project" value="GO_Central"/>
</dbReference>
<dbReference type="eggNOG" id="KOG2364">
    <property type="taxonomic scope" value="Eukaryota"/>
</dbReference>
<feature type="domain" description="Pus10-like C-terminal" evidence="6">
    <location>
        <begin position="943"/>
        <end position="1080"/>
    </location>
</feature>
<dbReference type="InterPro" id="IPR029063">
    <property type="entry name" value="SAM-dependent_MTases_sf"/>
</dbReference>
<dbReference type="InterPro" id="IPR039894">
    <property type="entry name" value="Pus10-like"/>
</dbReference>
<dbReference type="EMBL" id="CP001160">
    <property type="protein sequence ID" value="ACI64952.1"/>
    <property type="molecule type" value="Genomic_DNA"/>
</dbReference>
<feature type="region of interest" description="Disordered" evidence="5">
    <location>
        <begin position="214"/>
        <end position="245"/>
    </location>
</feature>
<evidence type="ECO:0000256" key="1">
    <source>
        <dbReference type="ARBA" id="ARBA00009652"/>
    </source>
</evidence>
<dbReference type="SUPFAM" id="SSF53335">
    <property type="entry name" value="S-adenosyl-L-methionine-dependent methyltransferases"/>
    <property type="match status" value="1"/>
</dbReference>
<keyword evidence="8" id="KW-1185">Reference proteome</keyword>
<dbReference type="InParanoid" id="B5YNA4"/>
<dbReference type="GO" id="GO:0003723">
    <property type="term" value="F:RNA binding"/>
    <property type="evidence" value="ECO:0007669"/>
    <property type="project" value="InterPro"/>
</dbReference>
<evidence type="ECO:0000259" key="6">
    <source>
        <dbReference type="Pfam" id="PF21238"/>
    </source>
</evidence>
<name>B5YNA4_THAPS</name>
<feature type="domain" description="Pus10-like C-terminal" evidence="6">
    <location>
        <begin position="1116"/>
        <end position="1271"/>
    </location>
</feature>
<feature type="region of interest" description="Disordered" evidence="5">
    <location>
        <begin position="1"/>
        <end position="60"/>
    </location>
</feature>
<proteinExistence type="inferred from homology"/>
<reference evidence="7 8" key="2">
    <citation type="journal article" date="2008" name="Nature">
        <title>The Phaeodactylum genome reveals the evolutionary history of diatom genomes.</title>
        <authorList>
            <person name="Bowler C."/>
            <person name="Allen A.E."/>
            <person name="Badger J.H."/>
            <person name="Grimwood J."/>
            <person name="Jabbari K."/>
            <person name="Kuo A."/>
            <person name="Maheswari U."/>
            <person name="Martens C."/>
            <person name="Maumus F."/>
            <person name="Otillar R.P."/>
            <person name="Rayko E."/>
            <person name="Salamov A."/>
            <person name="Vandepoele K."/>
            <person name="Beszteri B."/>
            <person name="Gruber A."/>
            <person name="Heijde M."/>
            <person name="Katinka M."/>
            <person name="Mock T."/>
            <person name="Valentin K."/>
            <person name="Verret F."/>
            <person name="Berges J.A."/>
            <person name="Brownlee C."/>
            <person name="Cadoret J.P."/>
            <person name="Chiovitti A."/>
            <person name="Choi C.J."/>
            <person name="Coesel S."/>
            <person name="De Martino A."/>
            <person name="Detter J.C."/>
            <person name="Durkin C."/>
            <person name="Falciatore A."/>
            <person name="Fournet J."/>
            <person name="Haruta M."/>
            <person name="Huysman M.J."/>
            <person name="Jenkins B.D."/>
            <person name="Jiroutova K."/>
            <person name="Jorgensen R.E."/>
            <person name="Joubert Y."/>
            <person name="Kaplan A."/>
            <person name="Kroger N."/>
            <person name="Kroth P.G."/>
            <person name="La Roche J."/>
            <person name="Lindquist E."/>
            <person name="Lommer M."/>
            <person name="Martin-Jezequel V."/>
            <person name="Lopez P.J."/>
            <person name="Lucas S."/>
            <person name="Mangogna M."/>
            <person name="McGinnis K."/>
            <person name="Medlin L.K."/>
            <person name="Montsant A."/>
            <person name="Oudot-Le Secq M.P."/>
            <person name="Napoli C."/>
            <person name="Obornik M."/>
            <person name="Parker M.S."/>
            <person name="Petit J.L."/>
            <person name="Porcel B.M."/>
            <person name="Poulsen N."/>
            <person name="Robison M."/>
            <person name="Rychlewski L."/>
            <person name="Rynearson T.A."/>
            <person name="Schmutz J."/>
            <person name="Shapiro H."/>
            <person name="Siaut M."/>
            <person name="Stanley M."/>
            <person name="Sussman M.R."/>
            <person name="Taylor A.R."/>
            <person name="Vardi A."/>
            <person name="von Dassow P."/>
            <person name="Vyverman W."/>
            <person name="Willis A."/>
            <person name="Wyrwicz L.S."/>
            <person name="Rokhsar D.S."/>
            <person name="Weissenbach J."/>
            <person name="Armbrust E.V."/>
            <person name="Green B.R."/>
            <person name="Van de Peer Y."/>
            <person name="Grigoriev I.V."/>
        </authorList>
    </citation>
    <scope>NUCLEOTIDE SEQUENCE [LARGE SCALE GENOMIC DNA]</scope>
    <source>
        <strain evidence="7 8">CCMP1335</strain>
    </source>
</reference>
<evidence type="ECO:0000313" key="7">
    <source>
        <dbReference type="EMBL" id="ACI64952.1"/>
    </source>
</evidence>
<dbReference type="PANTHER" id="PTHR21568">
    <property type="entry name" value="TRNA PSEUDOURIDINE SYNTHASE PUS10"/>
    <property type="match status" value="1"/>
</dbReference>
<dbReference type="InterPro" id="IPR048741">
    <property type="entry name" value="Pus10-like_C"/>
</dbReference>
<reference evidence="7 8" key="1">
    <citation type="journal article" date="2004" name="Science">
        <title>The genome of the diatom Thalassiosira pseudonana: ecology, evolution, and metabolism.</title>
        <authorList>
            <person name="Armbrust E.V."/>
            <person name="Berges J.A."/>
            <person name="Bowler C."/>
            <person name="Green B.R."/>
            <person name="Martinez D."/>
            <person name="Putnam N.H."/>
            <person name="Zhou S."/>
            <person name="Allen A.E."/>
            <person name="Apt K.E."/>
            <person name="Bechner M."/>
            <person name="Brzezinski M.A."/>
            <person name="Chaal B.K."/>
            <person name="Chiovitti A."/>
            <person name="Davis A.K."/>
            <person name="Demarest M.S."/>
            <person name="Detter J.C."/>
            <person name="Glavina T."/>
            <person name="Goodstein D."/>
            <person name="Hadi M.Z."/>
            <person name="Hellsten U."/>
            <person name="Hildebrand M."/>
            <person name="Jenkins B.D."/>
            <person name="Jurka J."/>
            <person name="Kapitonov V.V."/>
            <person name="Kroger N."/>
            <person name="Lau W.W."/>
            <person name="Lane T.W."/>
            <person name="Larimer F.W."/>
            <person name="Lippmeier J.C."/>
            <person name="Lucas S."/>
            <person name="Medina M."/>
            <person name="Montsant A."/>
            <person name="Obornik M."/>
            <person name="Parker M.S."/>
            <person name="Palenik B."/>
            <person name="Pazour G.J."/>
            <person name="Richardson P.M."/>
            <person name="Rynearson T.A."/>
            <person name="Saito M.A."/>
            <person name="Schwartz D.C."/>
            <person name="Thamatrakoln K."/>
            <person name="Valentin K."/>
            <person name="Vardi A."/>
            <person name="Wilkerson F.P."/>
            <person name="Rokhsar D.S."/>
        </authorList>
    </citation>
    <scope>NUCLEOTIDE SEQUENCE [LARGE SCALE GENOMIC DNA]</scope>
    <source>
        <strain evidence="7 8">CCMP1335</strain>
    </source>
</reference>
<feature type="compositionally biased region" description="Polar residues" evidence="5">
    <location>
        <begin position="227"/>
        <end position="245"/>
    </location>
</feature>
<gene>
    <name evidence="7" type="ORF">THAPS_23513</name>
</gene>
<dbReference type="Gene3D" id="3.30.70.2510">
    <property type="match status" value="1"/>
</dbReference>
<evidence type="ECO:0000256" key="2">
    <source>
        <dbReference type="ARBA" id="ARBA00012787"/>
    </source>
</evidence>
<dbReference type="AlphaFoldDB" id="B5YNA4"/>
<dbReference type="Pfam" id="PF21238">
    <property type="entry name" value="Pus10_C"/>
    <property type="match status" value="2"/>
</dbReference>
<dbReference type="GO" id="GO:0031119">
    <property type="term" value="P:tRNA pseudouridine synthesis"/>
    <property type="evidence" value="ECO:0000318"/>
    <property type="project" value="GO_Central"/>
</dbReference>
<dbReference type="InterPro" id="IPR020103">
    <property type="entry name" value="PsdUridine_synth_cat_dom_sf"/>
</dbReference>
<dbReference type="Proteomes" id="UP000001449">
    <property type="component" value="Chromosome 7"/>
</dbReference>
<dbReference type="KEGG" id="tps:THAPS_23513"/>